<evidence type="ECO:0000256" key="4">
    <source>
        <dbReference type="ARBA" id="ARBA00022692"/>
    </source>
</evidence>
<evidence type="ECO:0000256" key="5">
    <source>
        <dbReference type="ARBA" id="ARBA00022927"/>
    </source>
</evidence>
<comment type="function">
    <text evidence="9">The central subunit of the protein translocation channel SecYEG. Consists of two halves formed by TMs 1-5 and 6-10. These two domains form a lateral gate at the front which open onto the bilayer between TMs 2 and 7, and are clamped together by SecE at the back. The channel is closed by both a pore ring composed of hydrophobic SecY resides and a short helix (helix 2A) on the extracellular side of the membrane which forms a plug. The plug probably moves laterally to allow the channel to open. The ring and the pore may move independently.</text>
</comment>
<dbReference type="NCBIfam" id="NF006341">
    <property type="entry name" value="PRK08568.1-5"/>
    <property type="match status" value="1"/>
</dbReference>
<evidence type="ECO:0000256" key="12">
    <source>
        <dbReference type="SAM" id="Phobius"/>
    </source>
</evidence>
<dbReference type="PRINTS" id="PR00303">
    <property type="entry name" value="SECYTRNLCASE"/>
</dbReference>
<feature type="transmembrane region" description="Helical" evidence="12">
    <location>
        <begin position="137"/>
        <end position="158"/>
    </location>
</feature>
<evidence type="ECO:0000256" key="1">
    <source>
        <dbReference type="ARBA" id="ARBA00004127"/>
    </source>
</evidence>
<keyword evidence="3 10" id="KW-0813">Transport</keyword>
<comment type="similarity">
    <text evidence="2 11">Belongs to the SecY/SEC61-alpha family.</text>
</comment>
<comment type="subcellular location">
    <subcellularLocation>
        <location evidence="1">Endomembrane system</location>
        <topology evidence="1">Multi-pass membrane protein</topology>
    </subcellularLocation>
    <subcellularLocation>
        <location evidence="10">Membrane</location>
        <topology evidence="10">Multi-pass membrane protein</topology>
    </subcellularLocation>
</comment>
<proteinExistence type="inferred from homology"/>
<feature type="transmembrane region" description="Helical" evidence="12">
    <location>
        <begin position="435"/>
        <end position="453"/>
    </location>
</feature>
<sequence length="474" mass="52014">MKYLDLLTVIPGIESPKKRLNFNDKLKWTGLILIIYFILGQITVWGVSQQGVAQFQFLQTILASRFGSLVTLGIGPIVTASIILQLLTGSDLLQWDTNTPEGKRLFMGTQKLLAVTFCIVQAFAYVSFGAIPPNPGIPFSTFVVIAQIAVGGILVVLMDEVISKWGFGSGVSLFIAGGVSMQIIQKLLNPLVMPRGGTPHFPKAGDFSSGYIPRIFQTLLSANPMEVLIVFIPVLFTIALFFIVVYVNSMKVEIPLAFGQVKGFGQRYPLNFLYTSVIPLIFVRAFLANINIMGKMLANKGLPILGAYSGGTPQSGLMYWIYSPKVTTPRIGLFSKMIINAIRGSSLPGITLAWIPYTIVICAGAIVFSVFWSKTSGQDSATVAERIHSMGMSVPGYRRDKRIIKRILDRYIPYLAVLSGLFIGLLSVFADFFGAVSSGTGILLATMIIYRMYEELAKQHMEDMHPALRKFMGS</sequence>
<evidence type="ECO:0000259" key="13">
    <source>
        <dbReference type="Pfam" id="PF10559"/>
    </source>
</evidence>
<name>A0A133VJM5_9EURY</name>
<feature type="transmembrane region" description="Helical" evidence="12">
    <location>
        <begin position="66"/>
        <end position="87"/>
    </location>
</feature>
<feature type="transmembrane region" description="Helical" evidence="12">
    <location>
        <begin position="268"/>
        <end position="287"/>
    </location>
</feature>
<gene>
    <name evidence="14" type="ORF">AKJ51_03215</name>
</gene>
<evidence type="ECO:0000256" key="3">
    <source>
        <dbReference type="ARBA" id="ARBA00022448"/>
    </source>
</evidence>
<dbReference type="Pfam" id="PF00344">
    <property type="entry name" value="SecY"/>
    <property type="match status" value="1"/>
</dbReference>
<organism evidence="14 15">
    <name type="scientific">candidate division MSBL1 archaeon SCGC-AAA382A20</name>
    <dbReference type="NCBI Taxonomy" id="1698280"/>
    <lineage>
        <taxon>Archaea</taxon>
        <taxon>Methanobacteriati</taxon>
        <taxon>Methanobacteriota</taxon>
        <taxon>candidate division MSBL1</taxon>
    </lineage>
</organism>
<keyword evidence="6 12" id="KW-1133">Transmembrane helix</keyword>
<protein>
    <recommendedName>
        <fullName evidence="9">Protein translocase subunit SecY</fullName>
    </recommendedName>
</protein>
<dbReference type="GO" id="GO:0016020">
    <property type="term" value="C:membrane"/>
    <property type="evidence" value="ECO:0007669"/>
    <property type="project" value="UniProtKB-SubCell"/>
</dbReference>
<feature type="transmembrane region" description="Helical" evidence="12">
    <location>
        <begin position="112"/>
        <end position="131"/>
    </location>
</feature>
<comment type="caution">
    <text evidence="14">The sequence shown here is derived from an EMBL/GenBank/DDBJ whole genome shotgun (WGS) entry which is preliminary data.</text>
</comment>
<evidence type="ECO:0000256" key="2">
    <source>
        <dbReference type="ARBA" id="ARBA00005751"/>
    </source>
</evidence>
<keyword evidence="15" id="KW-1185">Reference proteome</keyword>
<keyword evidence="5 10" id="KW-0653">Protein transport</keyword>
<feature type="transmembrane region" description="Helical" evidence="12">
    <location>
        <begin position="165"/>
        <end position="184"/>
    </location>
</feature>
<dbReference type="InterPro" id="IPR023201">
    <property type="entry name" value="SecY_dom_sf"/>
</dbReference>
<keyword evidence="7 10" id="KW-0811">Translocation</keyword>
<dbReference type="GO" id="GO:0012505">
    <property type="term" value="C:endomembrane system"/>
    <property type="evidence" value="ECO:0007669"/>
    <property type="project" value="UniProtKB-SubCell"/>
</dbReference>
<keyword evidence="8 12" id="KW-0472">Membrane</keyword>
<keyword evidence="4 10" id="KW-0812">Transmembrane</keyword>
<dbReference type="GO" id="GO:0015031">
    <property type="term" value="P:protein transport"/>
    <property type="evidence" value="ECO:0007669"/>
    <property type="project" value="UniProtKB-KW"/>
</dbReference>
<feature type="domain" description="Translocon Sec61/SecY plug" evidence="13">
    <location>
        <begin position="34"/>
        <end position="67"/>
    </location>
</feature>
<evidence type="ECO:0000256" key="7">
    <source>
        <dbReference type="ARBA" id="ARBA00023010"/>
    </source>
</evidence>
<dbReference type="SUPFAM" id="SSF103491">
    <property type="entry name" value="Preprotein translocase SecY subunit"/>
    <property type="match status" value="1"/>
</dbReference>
<feature type="transmembrane region" description="Helical" evidence="12">
    <location>
        <begin position="354"/>
        <end position="372"/>
    </location>
</feature>
<dbReference type="Pfam" id="PF10559">
    <property type="entry name" value="Plug_translocon"/>
    <property type="match status" value="1"/>
</dbReference>
<dbReference type="Proteomes" id="UP000070263">
    <property type="component" value="Unassembled WGS sequence"/>
</dbReference>
<feature type="transmembrane region" description="Helical" evidence="12">
    <location>
        <begin position="411"/>
        <end position="429"/>
    </location>
</feature>
<feature type="transmembrane region" description="Helical" evidence="12">
    <location>
        <begin position="227"/>
        <end position="247"/>
    </location>
</feature>
<dbReference type="PIRSF" id="PIRSF004557">
    <property type="entry name" value="SecY"/>
    <property type="match status" value="1"/>
</dbReference>
<dbReference type="Gene3D" id="1.10.3370.10">
    <property type="entry name" value="SecY subunit domain"/>
    <property type="match status" value="1"/>
</dbReference>
<dbReference type="InterPro" id="IPR019561">
    <property type="entry name" value="Translocon_Sec61/SecY_plug_dom"/>
</dbReference>
<reference evidence="14 15" key="1">
    <citation type="journal article" date="2016" name="Sci. Rep.">
        <title>Metabolic traits of an uncultured archaeal lineage -MSBL1- from brine pools of the Red Sea.</title>
        <authorList>
            <person name="Mwirichia R."/>
            <person name="Alam I."/>
            <person name="Rashid M."/>
            <person name="Vinu M."/>
            <person name="Ba-Alawi W."/>
            <person name="Anthony Kamau A."/>
            <person name="Kamanda Ngugi D."/>
            <person name="Goker M."/>
            <person name="Klenk H.P."/>
            <person name="Bajic V."/>
            <person name="Stingl U."/>
        </authorList>
    </citation>
    <scope>NUCLEOTIDE SEQUENCE [LARGE SCALE GENOMIC DNA]</scope>
    <source>
        <strain evidence="14">SCGC-AAA382A20</strain>
    </source>
</reference>
<dbReference type="PANTHER" id="PTHR10906">
    <property type="entry name" value="SECY/SEC61-ALPHA FAMILY MEMBER"/>
    <property type="match status" value="1"/>
</dbReference>
<evidence type="ECO:0000256" key="11">
    <source>
        <dbReference type="RuleBase" id="RU004349"/>
    </source>
</evidence>
<evidence type="ECO:0000313" key="14">
    <source>
        <dbReference type="EMBL" id="KXB06646.1"/>
    </source>
</evidence>
<dbReference type="EMBL" id="LHYE01000036">
    <property type="protein sequence ID" value="KXB06646.1"/>
    <property type="molecule type" value="Genomic_DNA"/>
</dbReference>
<dbReference type="PROSITE" id="PS00755">
    <property type="entry name" value="SECY_1"/>
    <property type="match status" value="1"/>
</dbReference>
<dbReference type="InterPro" id="IPR002208">
    <property type="entry name" value="SecY/SEC61-alpha"/>
</dbReference>
<dbReference type="AlphaFoldDB" id="A0A133VJM5"/>
<evidence type="ECO:0000256" key="9">
    <source>
        <dbReference type="RuleBase" id="RU000537"/>
    </source>
</evidence>
<evidence type="ECO:0000313" key="15">
    <source>
        <dbReference type="Proteomes" id="UP000070263"/>
    </source>
</evidence>
<feature type="transmembrane region" description="Helical" evidence="12">
    <location>
        <begin position="26"/>
        <end position="46"/>
    </location>
</feature>
<dbReference type="PATRIC" id="fig|1698280.3.peg.640"/>
<dbReference type="PROSITE" id="PS00756">
    <property type="entry name" value="SECY_2"/>
    <property type="match status" value="1"/>
</dbReference>
<evidence type="ECO:0000256" key="8">
    <source>
        <dbReference type="ARBA" id="ARBA00023136"/>
    </source>
</evidence>
<dbReference type="NCBIfam" id="TIGR00967">
    <property type="entry name" value="3a0501s007"/>
    <property type="match status" value="1"/>
</dbReference>
<evidence type="ECO:0000256" key="10">
    <source>
        <dbReference type="RuleBase" id="RU003484"/>
    </source>
</evidence>
<evidence type="ECO:0000256" key="6">
    <source>
        <dbReference type="ARBA" id="ARBA00022989"/>
    </source>
</evidence>
<accession>A0A133VJM5</accession>
<dbReference type="InterPro" id="IPR030659">
    <property type="entry name" value="SecY_CS"/>
</dbReference>